<dbReference type="Proteomes" id="UP000321617">
    <property type="component" value="Unassembled WGS sequence"/>
</dbReference>
<evidence type="ECO:0000313" key="2">
    <source>
        <dbReference type="EMBL" id="TWJ11999.1"/>
    </source>
</evidence>
<proteinExistence type="predicted"/>
<protein>
    <submittedName>
        <fullName evidence="2">Uncharacterized protein</fullName>
    </submittedName>
</protein>
<keyword evidence="3" id="KW-1185">Reference proteome</keyword>
<feature type="transmembrane region" description="Helical" evidence="1">
    <location>
        <begin position="68"/>
        <end position="88"/>
    </location>
</feature>
<accession>A0A562V277</accession>
<gene>
    <name evidence="2" type="ORF">LX16_2744</name>
</gene>
<keyword evidence="1" id="KW-1133">Transmembrane helix</keyword>
<evidence type="ECO:0000313" key="3">
    <source>
        <dbReference type="Proteomes" id="UP000321617"/>
    </source>
</evidence>
<comment type="caution">
    <text evidence="2">The sequence shown here is derived from an EMBL/GenBank/DDBJ whole genome shotgun (WGS) entry which is preliminary data.</text>
</comment>
<sequence>MGRRLYAQAMDIPTVVTLTAVALAGAVAALQLLRHRRRSPGSGATHSHPSRPSPVRYPIRLHGGTRHLPFWLTVAAVPAAVAATGLALGGRELWQPAIMCGVVTAAALVVAAFAVLDGTRLTVHSDSVTVRRRFRSLTVPRGDVRHIGVAPDDREVTHAAHRYGSPPVRRPRLALWLREPRETPGFGSVHPAGDHTVLWSLDPADTVPPRQWRRLHAETGTAAPSGPEVLAAALPPESAPVHYDPVTGDLGDGTATYARISQVPPSPWRWSAWRLSRAPHRERRDFTVTDPAAGTLVTVFKPADAVRRRFLVTDRYGDAVGELRSTGFVTRGYELRGPHGLVGHCPDQHARPTVVLDPAGRVLAEWNGTALRWTGPSGMDSRERLLCLLLPFAVTWPD</sequence>
<keyword evidence="1" id="KW-0812">Transmembrane</keyword>
<evidence type="ECO:0000256" key="1">
    <source>
        <dbReference type="SAM" id="Phobius"/>
    </source>
</evidence>
<dbReference type="EMBL" id="VLLL01000006">
    <property type="protein sequence ID" value="TWJ11999.1"/>
    <property type="molecule type" value="Genomic_DNA"/>
</dbReference>
<organism evidence="2 3">
    <name type="scientific">Stackebrandtia albiflava</name>
    <dbReference type="NCBI Taxonomy" id="406432"/>
    <lineage>
        <taxon>Bacteria</taxon>
        <taxon>Bacillati</taxon>
        <taxon>Actinomycetota</taxon>
        <taxon>Actinomycetes</taxon>
        <taxon>Glycomycetales</taxon>
        <taxon>Glycomycetaceae</taxon>
        <taxon>Stackebrandtia</taxon>
    </lineage>
</organism>
<feature type="transmembrane region" description="Helical" evidence="1">
    <location>
        <begin position="12"/>
        <end position="33"/>
    </location>
</feature>
<dbReference type="AlphaFoldDB" id="A0A562V277"/>
<name>A0A562V277_9ACTN</name>
<reference evidence="2 3" key="1">
    <citation type="journal article" date="2013" name="Stand. Genomic Sci.">
        <title>Genomic Encyclopedia of Type Strains, Phase I: The one thousand microbial genomes (KMG-I) project.</title>
        <authorList>
            <person name="Kyrpides N.C."/>
            <person name="Woyke T."/>
            <person name="Eisen J.A."/>
            <person name="Garrity G."/>
            <person name="Lilburn T.G."/>
            <person name="Beck B.J."/>
            <person name="Whitman W.B."/>
            <person name="Hugenholtz P."/>
            <person name="Klenk H.P."/>
        </authorList>
    </citation>
    <scope>NUCLEOTIDE SEQUENCE [LARGE SCALE GENOMIC DNA]</scope>
    <source>
        <strain evidence="2 3">DSM 45044</strain>
    </source>
</reference>
<feature type="transmembrane region" description="Helical" evidence="1">
    <location>
        <begin position="94"/>
        <end position="116"/>
    </location>
</feature>
<keyword evidence="1" id="KW-0472">Membrane</keyword>